<reference evidence="5" key="2">
    <citation type="submission" date="2015-01" db="EMBL/GenBank/DDBJ databases">
        <title>Evolutionary Origins and Diversification of the Mycorrhizal Mutualists.</title>
        <authorList>
            <consortium name="DOE Joint Genome Institute"/>
            <consortium name="Mycorrhizal Genomics Consortium"/>
            <person name="Kohler A."/>
            <person name="Kuo A."/>
            <person name="Nagy L.G."/>
            <person name="Floudas D."/>
            <person name="Copeland A."/>
            <person name="Barry K.W."/>
            <person name="Cichocki N."/>
            <person name="Veneault-Fourrey C."/>
            <person name="LaButti K."/>
            <person name="Lindquist E.A."/>
            <person name="Lipzen A."/>
            <person name="Lundell T."/>
            <person name="Morin E."/>
            <person name="Murat C."/>
            <person name="Riley R."/>
            <person name="Ohm R."/>
            <person name="Sun H."/>
            <person name="Tunlid A."/>
            <person name="Henrissat B."/>
            <person name="Grigoriev I.V."/>
            <person name="Hibbett D.S."/>
            <person name="Martin F."/>
        </authorList>
    </citation>
    <scope>NUCLEOTIDE SEQUENCE [LARGE SCALE GENOMIC DNA]</scope>
    <source>
        <strain evidence="5">MAFF 305830</strain>
    </source>
</reference>
<feature type="domain" description="DUF6534" evidence="3">
    <location>
        <begin position="192"/>
        <end position="278"/>
    </location>
</feature>
<dbReference type="Pfam" id="PF20152">
    <property type="entry name" value="DUF6534"/>
    <property type="match status" value="1"/>
</dbReference>
<feature type="region of interest" description="Disordered" evidence="1">
    <location>
        <begin position="284"/>
        <end position="317"/>
    </location>
</feature>
<dbReference type="AlphaFoldDB" id="A0A0C2WEB2"/>
<feature type="transmembrane region" description="Helical" evidence="2">
    <location>
        <begin position="253"/>
        <end position="274"/>
    </location>
</feature>
<accession>A0A0C2WEB2</accession>
<keyword evidence="2" id="KW-1133">Transmembrane helix</keyword>
<feature type="transmembrane region" description="Helical" evidence="2">
    <location>
        <begin position="117"/>
        <end position="138"/>
    </location>
</feature>
<dbReference type="InterPro" id="IPR045339">
    <property type="entry name" value="DUF6534"/>
</dbReference>
<proteinExistence type="predicted"/>
<dbReference type="HOGENOM" id="CLU_711976_0_0_1"/>
<dbReference type="PANTHER" id="PTHR40465">
    <property type="entry name" value="CHROMOSOME 1, WHOLE GENOME SHOTGUN SEQUENCE"/>
    <property type="match status" value="1"/>
</dbReference>
<name>A0A0C2WEB2_SERVB</name>
<evidence type="ECO:0000313" key="4">
    <source>
        <dbReference type="EMBL" id="KIM24788.1"/>
    </source>
</evidence>
<keyword evidence="2" id="KW-0472">Membrane</keyword>
<keyword evidence="2" id="KW-0812">Transmembrane</keyword>
<evidence type="ECO:0000256" key="2">
    <source>
        <dbReference type="SAM" id="Phobius"/>
    </source>
</evidence>
<evidence type="ECO:0000256" key="1">
    <source>
        <dbReference type="SAM" id="MobiDB-lite"/>
    </source>
</evidence>
<protein>
    <recommendedName>
        <fullName evidence="3">DUF6534 domain-containing protein</fullName>
    </recommendedName>
</protein>
<dbReference type="STRING" id="933852.A0A0C2WEB2"/>
<evidence type="ECO:0000259" key="3">
    <source>
        <dbReference type="Pfam" id="PF20152"/>
    </source>
</evidence>
<dbReference type="EMBL" id="KN824320">
    <property type="protein sequence ID" value="KIM24788.1"/>
    <property type="molecule type" value="Genomic_DNA"/>
</dbReference>
<dbReference type="PANTHER" id="PTHR40465:SF1">
    <property type="entry name" value="DUF6534 DOMAIN-CONTAINING PROTEIN"/>
    <property type="match status" value="1"/>
</dbReference>
<gene>
    <name evidence="4" type="ORF">M408DRAFT_75369</name>
</gene>
<organism evidence="4 5">
    <name type="scientific">Serendipita vermifera MAFF 305830</name>
    <dbReference type="NCBI Taxonomy" id="933852"/>
    <lineage>
        <taxon>Eukaryota</taxon>
        <taxon>Fungi</taxon>
        <taxon>Dikarya</taxon>
        <taxon>Basidiomycota</taxon>
        <taxon>Agaricomycotina</taxon>
        <taxon>Agaricomycetes</taxon>
        <taxon>Sebacinales</taxon>
        <taxon>Serendipitaceae</taxon>
        <taxon>Serendipita</taxon>
    </lineage>
</organism>
<feature type="transmembrane region" description="Helical" evidence="2">
    <location>
        <begin position="185"/>
        <end position="207"/>
    </location>
</feature>
<feature type="compositionally biased region" description="Polar residues" evidence="1">
    <location>
        <begin position="308"/>
        <end position="317"/>
    </location>
</feature>
<evidence type="ECO:0000313" key="5">
    <source>
        <dbReference type="Proteomes" id="UP000054097"/>
    </source>
</evidence>
<dbReference type="OrthoDB" id="3206554at2759"/>
<feature type="transmembrane region" description="Helical" evidence="2">
    <location>
        <begin position="37"/>
        <end position="62"/>
    </location>
</feature>
<feature type="transmembrane region" description="Helical" evidence="2">
    <location>
        <begin position="74"/>
        <end position="97"/>
    </location>
</feature>
<reference evidence="4 5" key="1">
    <citation type="submission" date="2014-04" db="EMBL/GenBank/DDBJ databases">
        <authorList>
            <consortium name="DOE Joint Genome Institute"/>
            <person name="Kuo A."/>
            <person name="Zuccaro A."/>
            <person name="Kohler A."/>
            <person name="Nagy L.G."/>
            <person name="Floudas D."/>
            <person name="Copeland A."/>
            <person name="Barry K.W."/>
            <person name="Cichocki N."/>
            <person name="Veneault-Fourrey C."/>
            <person name="LaButti K."/>
            <person name="Lindquist E.A."/>
            <person name="Lipzen A."/>
            <person name="Lundell T."/>
            <person name="Morin E."/>
            <person name="Murat C."/>
            <person name="Sun H."/>
            <person name="Tunlid A."/>
            <person name="Henrissat B."/>
            <person name="Grigoriev I.V."/>
            <person name="Hibbett D.S."/>
            <person name="Martin F."/>
            <person name="Nordberg H.P."/>
            <person name="Cantor M.N."/>
            <person name="Hua S.X."/>
        </authorList>
    </citation>
    <scope>NUCLEOTIDE SEQUENCE [LARGE SCALE GENOMIC DNA]</scope>
    <source>
        <strain evidence="4 5">MAFF 305830</strain>
    </source>
</reference>
<sequence length="431" mass="47706">MANATNSTAAPIPEFVPSTIILGTFAKGYVENANVQIAPWTMGTLADLFLMGIIAAQTANYFGFRDVDGTKSRFTWLVILLLIMCCLKTAQNITIVWDVTVTNFANPDVAMMLVAVNWWHYTTSLSTAIIATFVQGFFTYRYWMLTRRWYVCVVMILGMITSLVAASFVIAYLPLLLHDLIKKWSLVHFVAAIIVDTLITVCTAWHLQSKKTAIQSTAQLIDRLIRTTWQSALPPTICVIVNAAVLESRPLEITHIAFNMILPKLYAISLLYTLNLRNDMRNERMTSHERSTGSKTHPTGVGKHSFVPGTNNYPRGQSVGNVERGVSFIGKGRGLSFNNGQAGRVGGIHVETQITRDGGGSSGNTMEVSLASRYRSSGTFIDGIFPNCSFAHSLVMMSSRCRHQTLISSARFGNRKPSTTLGKLLYKRTVR</sequence>
<feature type="transmembrane region" description="Helical" evidence="2">
    <location>
        <begin position="150"/>
        <end position="173"/>
    </location>
</feature>
<feature type="transmembrane region" description="Helical" evidence="2">
    <location>
        <begin position="228"/>
        <end position="247"/>
    </location>
</feature>
<keyword evidence="5" id="KW-1185">Reference proteome</keyword>
<dbReference type="Proteomes" id="UP000054097">
    <property type="component" value="Unassembled WGS sequence"/>
</dbReference>